<accession>A0A2M8W3W7</accession>
<keyword evidence="5 7" id="KW-0472">Membrane</keyword>
<reference evidence="8 9" key="1">
    <citation type="submission" date="2017-11" db="EMBL/GenBank/DDBJ databases">
        <title>Genomic Encyclopedia of Archaeal and Bacterial Type Strains, Phase II (KMG-II): From Individual Species to Whole Genera.</title>
        <authorList>
            <person name="Goeker M."/>
        </authorList>
    </citation>
    <scope>NUCLEOTIDE SEQUENCE [LARGE SCALE GENOMIC DNA]</scope>
    <source>
        <strain evidence="8 9">DSM 22413</strain>
    </source>
</reference>
<dbReference type="AlphaFoldDB" id="A0A2M8W3W7"/>
<evidence type="ECO:0000256" key="5">
    <source>
        <dbReference type="ARBA" id="ARBA00023136"/>
    </source>
</evidence>
<feature type="transmembrane region" description="Helical" evidence="7">
    <location>
        <begin position="455"/>
        <end position="475"/>
    </location>
</feature>
<feature type="transmembrane region" description="Helical" evidence="7">
    <location>
        <begin position="335"/>
        <end position="356"/>
    </location>
</feature>
<feature type="transmembrane region" description="Helical" evidence="7">
    <location>
        <begin position="231"/>
        <end position="250"/>
    </location>
</feature>
<comment type="caution">
    <text evidence="8">The sequence shown here is derived from an EMBL/GenBank/DDBJ whole genome shotgun (WGS) entry which is preliminary data.</text>
</comment>
<evidence type="ECO:0000256" key="7">
    <source>
        <dbReference type="SAM" id="Phobius"/>
    </source>
</evidence>
<dbReference type="SUPFAM" id="SSF103473">
    <property type="entry name" value="MFS general substrate transporter"/>
    <property type="match status" value="1"/>
</dbReference>
<dbReference type="Gene3D" id="1.20.1250.20">
    <property type="entry name" value="MFS general substrate transporter like domains"/>
    <property type="match status" value="1"/>
</dbReference>
<feature type="transmembrane region" description="Helical" evidence="7">
    <location>
        <begin position="151"/>
        <end position="175"/>
    </location>
</feature>
<dbReference type="PANTHER" id="PTHR23519:SF1">
    <property type="entry name" value="AUTOPHAGY-RELATED PROTEIN 22"/>
    <property type="match status" value="1"/>
</dbReference>
<dbReference type="InterPro" id="IPR024671">
    <property type="entry name" value="Atg22-like"/>
</dbReference>
<feature type="transmembrane region" description="Helical" evidence="7">
    <location>
        <begin position="426"/>
        <end position="449"/>
    </location>
</feature>
<dbReference type="EMBL" id="PGTZ01000011">
    <property type="protein sequence ID" value="PJI85617.1"/>
    <property type="molecule type" value="Genomic_DNA"/>
</dbReference>
<dbReference type="RefSeq" id="WP_245859242.1">
    <property type="nucleotide sequence ID" value="NZ_PGTZ01000011.1"/>
</dbReference>
<evidence type="ECO:0000256" key="4">
    <source>
        <dbReference type="ARBA" id="ARBA00022989"/>
    </source>
</evidence>
<dbReference type="PANTHER" id="PTHR23519">
    <property type="entry name" value="AUTOPHAGY-RELATED PROTEIN 22"/>
    <property type="match status" value="1"/>
</dbReference>
<feature type="transmembrane region" description="Helical" evidence="7">
    <location>
        <begin position="365"/>
        <end position="384"/>
    </location>
</feature>
<organism evidence="8 9">
    <name type="scientific">Luteimicrobium subarcticum</name>
    <dbReference type="NCBI Taxonomy" id="620910"/>
    <lineage>
        <taxon>Bacteria</taxon>
        <taxon>Bacillati</taxon>
        <taxon>Actinomycetota</taxon>
        <taxon>Actinomycetes</taxon>
        <taxon>Micrococcales</taxon>
        <taxon>Luteimicrobium</taxon>
    </lineage>
</organism>
<feature type="transmembrane region" description="Helical" evidence="7">
    <location>
        <begin position="299"/>
        <end position="323"/>
    </location>
</feature>
<feature type="region of interest" description="Disordered" evidence="6">
    <location>
        <begin position="1"/>
        <end position="33"/>
    </location>
</feature>
<feature type="transmembrane region" description="Helical" evidence="7">
    <location>
        <begin position="187"/>
        <end position="211"/>
    </location>
</feature>
<evidence type="ECO:0000256" key="3">
    <source>
        <dbReference type="ARBA" id="ARBA00022692"/>
    </source>
</evidence>
<evidence type="ECO:0000313" key="9">
    <source>
        <dbReference type="Proteomes" id="UP000231586"/>
    </source>
</evidence>
<feature type="compositionally biased region" description="Polar residues" evidence="6">
    <location>
        <begin position="10"/>
        <end position="19"/>
    </location>
</feature>
<feature type="transmembrane region" description="Helical" evidence="7">
    <location>
        <begin position="121"/>
        <end position="139"/>
    </location>
</feature>
<protein>
    <submittedName>
        <fullName evidence="8">UMF1 family MFS transporter</fullName>
    </submittedName>
</protein>
<evidence type="ECO:0000313" key="8">
    <source>
        <dbReference type="EMBL" id="PJI85617.1"/>
    </source>
</evidence>
<evidence type="ECO:0000256" key="2">
    <source>
        <dbReference type="ARBA" id="ARBA00022448"/>
    </source>
</evidence>
<keyword evidence="9" id="KW-1185">Reference proteome</keyword>
<keyword evidence="4 7" id="KW-1133">Transmembrane helix</keyword>
<dbReference type="Pfam" id="PF11700">
    <property type="entry name" value="ATG22"/>
    <property type="match status" value="1"/>
</dbReference>
<name>A0A2M8W3W7_9MICO</name>
<dbReference type="InterPro" id="IPR050495">
    <property type="entry name" value="ATG22/LtaA_families"/>
</dbReference>
<sequence length="506" mass="52097">MSTPDEVATTPPTGTSRHASNPEDGDGAVPATGRAARGQVAAWALWDWGSAAFNAVVTTFVFTRWITSDTFVEAGVTDVDHVTAQHSAWLGWGLSVAGVLVALLAPALGTLADASGRRKPWLAASTGLTVATMVGMFFVQPVPGSLSHAVVLGVALLSAGNVFFELGSVAYNALLLQISTPRTIGRISGLGWGAGYVGGIVLLLILFVGFINPDVGWFGVTDAHGMDVRVSILLSAVWFAVFAIPVLAVVRERATGRPATGQAAEAPSSVAPRGLRRLADAYRRLAADVVRLWRTDRNLLGYLVASAVYRDGLAGVFTFGAVIASGTFGFSDSEVIVFAIAANVVAGLCTVGAGWLDDRVGPRRVVVTSLAGIVVAGLAVFVLHDGGTRAFWVCGLALCAFVGPAQSASRALLARLSTPGHETETFGLYATTGRAASFLAPLAFSTVVAATGHQYWGIVGIVAVVGVGLVLLLLVRFPAGRGVDGHLDVASDVAGDVVPEGAGEVA</sequence>
<comment type="subcellular location">
    <subcellularLocation>
        <location evidence="1">Endomembrane system</location>
        <topology evidence="1">Multi-pass membrane protein</topology>
    </subcellularLocation>
</comment>
<feature type="transmembrane region" description="Helical" evidence="7">
    <location>
        <begin position="390"/>
        <end position="414"/>
    </location>
</feature>
<dbReference type="GO" id="GO:0012505">
    <property type="term" value="C:endomembrane system"/>
    <property type="evidence" value="ECO:0007669"/>
    <property type="project" value="UniProtKB-SubCell"/>
</dbReference>
<feature type="transmembrane region" description="Helical" evidence="7">
    <location>
        <begin position="89"/>
        <end position="109"/>
    </location>
</feature>
<dbReference type="InterPro" id="IPR036259">
    <property type="entry name" value="MFS_trans_sf"/>
</dbReference>
<evidence type="ECO:0000256" key="1">
    <source>
        <dbReference type="ARBA" id="ARBA00004127"/>
    </source>
</evidence>
<keyword evidence="3 7" id="KW-0812">Transmembrane</keyword>
<dbReference type="Proteomes" id="UP000231586">
    <property type="component" value="Unassembled WGS sequence"/>
</dbReference>
<proteinExistence type="predicted"/>
<keyword evidence="2" id="KW-0813">Transport</keyword>
<gene>
    <name evidence="8" type="ORF">CLV34_2800</name>
</gene>
<evidence type="ECO:0000256" key="6">
    <source>
        <dbReference type="SAM" id="MobiDB-lite"/>
    </source>
</evidence>